<dbReference type="Pfam" id="PF00465">
    <property type="entry name" value="Fe-ADH"/>
    <property type="match status" value="1"/>
</dbReference>
<evidence type="ECO:0000256" key="1">
    <source>
        <dbReference type="ARBA" id="ARBA00001962"/>
    </source>
</evidence>
<dbReference type="Proteomes" id="UP000092018">
    <property type="component" value="Chromosome 2"/>
</dbReference>
<dbReference type="InterPro" id="IPR056798">
    <property type="entry name" value="ADH_Fe_C"/>
</dbReference>
<name>A0AAN1CT31_9VIBR</name>
<dbReference type="PANTHER" id="PTHR11496:SF102">
    <property type="entry name" value="ALCOHOL DEHYDROGENASE 4"/>
    <property type="match status" value="1"/>
</dbReference>
<sequence length="400" mass="43093">MFHKILVGVKKPFLKMLPIPEPKLVSGAGTVSQITELCRELGITHPLIVTDKVLVELRIIEPVLSTLQQAGLPFTLFDEVAPDPGFDEVRNGVRLFIDNRCDGIIAVGGGSPMDCAKAISASAKTNKDVSKLLGLMRVHRPVYPVIAVPTTSGTGSEGTVAAVISDHQARKKRAITDPFIVPKVALLDPNLMVGLPPKITAETGADALTHAVESYISGYANEYSQQLSISAIQRIFRWLPVAMQDGSNLDARQEMAQASYEAGLAFTRTYIGYVHAIAHQLGAFYHVPHGRANAIVLPSVLRFIATADPKSIASLAKAAGYTSGDTDKTNAVAFIEKVEELLTQLGIPDCVAELKIADISLIAKQAIDEAFGDYPVPVEMSEEQCQNILKGLVKRMTNDQ</sequence>
<reference evidence="7 8" key="1">
    <citation type="submission" date="2016-06" db="EMBL/GenBank/DDBJ databases">
        <title>Adaptive Radiation by Waves of Gene Transfer Leads to Fine-Scale Resource Partitioning in Marine Microbes.</title>
        <authorList>
            <person name="Hehemann J.-H."/>
            <person name="Arevalo P."/>
            <person name="Datta M.S."/>
            <person name="Yu X."/>
            <person name="Corzett C."/>
            <person name="Henschel A."/>
            <person name="Preheim S.P."/>
            <person name="Timberlake S."/>
            <person name="Alm E.J."/>
            <person name="Polz M.F."/>
        </authorList>
    </citation>
    <scope>NUCLEOTIDE SEQUENCE [LARGE SCALE GENOMIC DNA]</scope>
    <source>
        <strain evidence="7 8">FF50</strain>
    </source>
</reference>
<dbReference type="PROSITE" id="PS00060">
    <property type="entry name" value="ADH_IRON_2"/>
    <property type="match status" value="1"/>
</dbReference>
<evidence type="ECO:0000259" key="5">
    <source>
        <dbReference type="Pfam" id="PF00465"/>
    </source>
</evidence>
<dbReference type="CDD" id="cd08189">
    <property type="entry name" value="Fe-ADH-like"/>
    <property type="match status" value="1"/>
</dbReference>
<dbReference type="GO" id="GO:0046872">
    <property type="term" value="F:metal ion binding"/>
    <property type="evidence" value="ECO:0007669"/>
    <property type="project" value="InterPro"/>
</dbReference>
<protein>
    <submittedName>
        <fullName evidence="7">Dehydrogenase</fullName>
    </submittedName>
</protein>
<dbReference type="GO" id="GO:0004022">
    <property type="term" value="F:alcohol dehydrogenase (NAD+) activity"/>
    <property type="evidence" value="ECO:0007669"/>
    <property type="project" value="TreeGrafter"/>
</dbReference>
<dbReference type="Pfam" id="PF25137">
    <property type="entry name" value="ADH_Fe_C"/>
    <property type="match status" value="1"/>
</dbReference>
<dbReference type="AlphaFoldDB" id="A0AAN1CT31"/>
<dbReference type="KEGG" id="vbr:A6E01_13395"/>
<keyword evidence="3" id="KW-0560">Oxidoreductase</keyword>
<dbReference type="InterPro" id="IPR039697">
    <property type="entry name" value="Alcohol_dehydrogenase_Fe"/>
</dbReference>
<organism evidence="7 8">
    <name type="scientific">Vibrio breoganii</name>
    <dbReference type="NCBI Taxonomy" id="553239"/>
    <lineage>
        <taxon>Bacteria</taxon>
        <taxon>Pseudomonadati</taxon>
        <taxon>Pseudomonadota</taxon>
        <taxon>Gammaproteobacteria</taxon>
        <taxon>Vibrionales</taxon>
        <taxon>Vibrionaceae</taxon>
        <taxon>Vibrio</taxon>
    </lineage>
</organism>
<dbReference type="FunFam" id="3.40.50.1970:FF:000003">
    <property type="entry name" value="Alcohol dehydrogenase, iron-containing"/>
    <property type="match status" value="1"/>
</dbReference>
<dbReference type="InterPro" id="IPR018211">
    <property type="entry name" value="ADH_Fe_CS"/>
</dbReference>
<dbReference type="SUPFAM" id="SSF56796">
    <property type="entry name" value="Dehydroquinate synthase-like"/>
    <property type="match status" value="1"/>
</dbReference>
<dbReference type="Gene3D" id="3.40.50.1970">
    <property type="match status" value="1"/>
</dbReference>
<accession>A0AAN1CT31</accession>
<evidence type="ECO:0000313" key="8">
    <source>
        <dbReference type="Proteomes" id="UP000092018"/>
    </source>
</evidence>
<feature type="domain" description="Fe-containing alcohol dehydrogenase-like C-terminal" evidence="6">
    <location>
        <begin position="200"/>
        <end position="390"/>
    </location>
</feature>
<comment type="cofactor">
    <cofactor evidence="1">
        <name>Fe cation</name>
        <dbReference type="ChEBI" id="CHEBI:24875"/>
    </cofactor>
</comment>
<keyword evidence="4" id="KW-0520">NAD</keyword>
<dbReference type="RefSeq" id="WP_065210412.1">
    <property type="nucleotide sequence ID" value="NZ_CP016178.1"/>
</dbReference>
<dbReference type="EMBL" id="CP016178">
    <property type="protein sequence ID" value="ANO34203.1"/>
    <property type="molecule type" value="Genomic_DNA"/>
</dbReference>
<dbReference type="PANTHER" id="PTHR11496">
    <property type="entry name" value="ALCOHOL DEHYDROGENASE"/>
    <property type="match status" value="1"/>
</dbReference>
<dbReference type="PROSITE" id="PS00913">
    <property type="entry name" value="ADH_IRON_1"/>
    <property type="match status" value="1"/>
</dbReference>
<dbReference type="Gene3D" id="1.20.1090.10">
    <property type="entry name" value="Dehydroquinate synthase-like - alpha domain"/>
    <property type="match status" value="1"/>
</dbReference>
<proteinExistence type="inferred from homology"/>
<evidence type="ECO:0000256" key="2">
    <source>
        <dbReference type="ARBA" id="ARBA00007358"/>
    </source>
</evidence>
<dbReference type="FunFam" id="1.20.1090.10:FF:000001">
    <property type="entry name" value="Aldehyde-alcohol dehydrogenase"/>
    <property type="match status" value="1"/>
</dbReference>
<comment type="similarity">
    <text evidence="2">Belongs to the iron-containing alcohol dehydrogenase family.</text>
</comment>
<evidence type="ECO:0000259" key="6">
    <source>
        <dbReference type="Pfam" id="PF25137"/>
    </source>
</evidence>
<feature type="domain" description="Alcohol dehydrogenase iron-type/glycerol dehydrogenase GldA" evidence="5">
    <location>
        <begin position="23"/>
        <end position="189"/>
    </location>
</feature>
<evidence type="ECO:0000313" key="7">
    <source>
        <dbReference type="EMBL" id="ANO34203.1"/>
    </source>
</evidence>
<dbReference type="InterPro" id="IPR001670">
    <property type="entry name" value="ADH_Fe/GldA"/>
</dbReference>
<evidence type="ECO:0000256" key="3">
    <source>
        <dbReference type="ARBA" id="ARBA00023002"/>
    </source>
</evidence>
<gene>
    <name evidence="7" type="ORF">A6E01_13395</name>
</gene>
<evidence type="ECO:0000256" key="4">
    <source>
        <dbReference type="ARBA" id="ARBA00023027"/>
    </source>
</evidence>